<reference evidence="2 3" key="1">
    <citation type="submission" date="2019-05" db="EMBL/GenBank/DDBJ databases">
        <title>Another draft genome of Portunus trituberculatus and its Hox gene families provides insights of decapod evolution.</title>
        <authorList>
            <person name="Jeong J.-H."/>
            <person name="Song I."/>
            <person name="Kim S."/>
            <person name="Choi T."/>
            <person name="Kim D."/>
            <person name="Ryu S."/>
            <person name="Kim W."/>
        </authorList>
    </citation>
    <scope>NUCLEOTIDE SEQUENCE [LARGE SCALE GENOMIC DNA]</scope>
    <source>
        <tissue evidence="2">Muscle</tissue>
    </source>
</reference>
<dbReference type="EMBL" id="VSRR010001678">
    <property type="protein sequence ID" value="MPC26976.1"/>
    <property type="molecule type" value="Genomic_DNA"/>
</dbReference>
<feature type="compositionally biased region" description="Low complexity" evidence="1">
    <location>
        <begin position="34"/>
        <end position="48"/>
    </location>
</feature>
<keyword evidence="3" id="KW-1185">Reference proteome</keyword>
<feature type="region of interest" description="Disordered" evidence="1">
    <location>
        <begin position="1"/>
        <end position="51"/>
    </location>
</feature>
<dbReference type="Proteomes" id="UP000324222">
    <property type="component" value="Unassembled WGS sequence"/>
</dbReference>
<accession>A0A5B7E1A3</accession>
<evidence type="ECO:0000256" key="1">
    <source>
        <dbReference type="SAM" id="MobiDB-lite"/>
    </source>
</evidence>
<evidence type="ECO:0000313" key="2">
    <source>
        <dbReference type="EMBL" id="MPC26976.1"/>
    </source>
</evidence>
<proteinExistence type="predicted"/>
<organism evidence="2 3">
    <name type="scientific">Portunus trituberculatus</name>
    <name type="common">Swimming crab</name>
    <name type="synonym">Neptunus trituberculatus</name>
    <dbReference type="NCBI Taxonomy" id="210409"/>
    <lineage>
        <taxon>Eukaryota</taxon>
        <taxon>Metazoa</taxon>
        <taxon>Ecdysozoa</taxon>
        <taxon>Arthropoda</taxon>
        <taxon>Crustacea</taxon>
        <taxon>Multicrustacea</taxon>
        <taxon>Malacostraca</taxon>
        <taxon>Eumalacostraca</taxon>
        <taxon>Eucarida</taxon>
        <taxon>Decapoda</taxon>
        <taxon>Pleocyemata</taxon>
        <taxon>Brachyura</taxon>
        <taxon>Eubrachyura</taxon>
        <taxon>Portunoidea</taxon>
        <taxon>Portunidae</taxon>
        <taxon>Portuninae</taxon>
        <taxon>Portunus</taxon>
    </lineage>
</organism>
<sequence>MVQIKAEVNTTSRESDSALAGQLRSRLGTAREQNSNNNNNNSKVTSSSEKLDWRRDCLQSPTLSKSLIALFSCATVTCFPTQT</sequence>
<dbReference type="AlphaFoldDB" id="A0A5B7E1A3"/>
<gene>
    <name evidence="2" type="ORF">E2C01_020127</name>
</gene>
<evidence type="ECO:0000313" key="3">
    <source>
        <dbReference type="Proteomes" id="UP000324222"/>
    </source>
</evidence>
<comment type="caution">
    <text evidence="2">The sequence shown here is derived from an EMBL/GenBank/DDBJ whole genome shotgun (WGS) entry which is preliminary data.</text>
</comment>
<name>A0A5B7E1A3_PORTR</name>
<protein>
    <submittedName>
        <fullName evidence="2">Uncharacterized protein</fullName>
    </submittedName>
</protein>